<dbReference type="EC" id="2.7.1.2" evidence="3"/>
<dbReference type="GO" id="GO:0004340">
    <property type="term" value="F:glucokinase activity"/>
    <property type="evidence" value="ECO:0007669"/>
    <property type="project" value="UniProtKB-EC"/>
</dbReference>
<dbReference type="RefSeq" id="WP_311366028.1">
    <property type="nucleotide sequence ID" value="NZ_JAVRIC010000024.1"/>
</dbReference>
<dbReference type="Gene3D" id="3.30.420.40">
    <property type="match status" value="1"/>
</dbReference>
<keyword evidence="3" id="KW-0067">ATP-binding</keyword>
<keyword evidence="3" id="KW-0547">Nucleotide-binding</keyword>
<name>A0ABU2WL66_9GAMM</name>
<sequence>MTSTAITETYPRLIGDIGGTNARFALIQAPGESFGTPQVLPTANFETLEAAILHFLDGVDGVRPRWGAFGIATPVTGDHVKMTNHHWAFSIEALRKAVGLDRLWLHNDFTALALSLPVLPREELRQLGGDKPAQDAPLALLGAGTGLGVSGLFMVDGKPVPINGEGGHVTLPAFDEREATLLGMMRDGGTHISAERVLSGPGMQALYQTICALNGQEPEPLSAADISRRGLADDCPMCASSLRTFCEMLGTVASDLALTLGARGGVYVGGGIVPKLGEYFAQSGFRNRFENKGRFREYLAPIPVYVIHSRYPGLIGVAHQLELDAARET</sequence>
<reference evidence="5 6" key="1">
    <citation type="submission" date="2023-09" db="EMBL/GenBank/DDBJ databases">
        <authorList>
            <person name="Rey-Velasco X."/>
        </authorList>
    </citation>
    <scope>NUCLEOTIDE SEQUENCE [LARGE SCALE GENOMIC DNA]</scope>
    <source>
        <strain evidence="5 6">W345</strain>
    </source>
</reference>
<comment type="subcellular location">
    <subcellularLocation>
        <location evidence="3">Cytoplasm</location>
    </subcellularLocation>
</comment>
<dbReference type="Pfam" id="PF02685">
    <property type="entry name" value="Glucokinase"/>
    <property type="match status" value="1"/>
</dbReference>
<evidence type="ECO:0000313" key="5">
    <source>
        <dbReference type="EMBL" id="MDT0498615.1"/>
    </source>
</evidence>
<keyword evidence="6" id="KW-1185">Reference proteome</keyword>
<dbReference type="InterPro" id="IPR043129">
    <property type="entry name" value="ATPase_NBD"/>
</dbReference>
<dbReference type="Proteomes" id="UP001254608">
    <property type="component" value="Unassembled WGS sequence"/>
</dbReference>
<dbReference type="NCBIfam" id="NF001416">
    <property type="entry name" value="PRK00292.1-3"/>
    <property type="match status" value="1"/>
</dbReference>
<accession>A0ABU2WL66</accession>
<keyword evidence="3" id="KW-0324">Glycolysis</keyword>
<comment type="similarity">
    <text evidence="3 4">Belongs to the bacterial glucokinase family.</text>
</comment>
<gene>
    <name evidence="3" type="primary">glk</name>
    <name evidence="5" type="ORF">RM530_14790</name>
</gene>
<keyword evidence="1 3" id="KW-0808">Transferase</keyword>
<dbReference type="Gene3D" id="3.40.367.20">
    <property type="match status" value="1"/>
</dbReference>
<evidence type="ECO:0000256" key="2">
    <source>
        <dbReference type="ARBA" id="ARBA00022777"/>
    </source>
</evidence>
<dbReference type="EMBL" id="JAVRIC010000024">
    <property type="protein sequence ID" value="MDT0498615.1"/>
    <property type="molecule type" value="Genomic_DNA"/>
</dbReference>
<keyword evidence="3" id="KW-0963">Cytoplasm</keyword>
<comment type="caution">
    <text evidence="5">The sequence shown here is derived from an EMBL/GenBank/DDBJ whole genome shotgun (WGS) entry which is preliminary data.</text>
</comment>
<dbReference type="PANTHER" id="PTHR47690:SF1">
    <property type="entry name" value="GLUCOKINASE"/>
    <property type="match status" value="1"/>
</dbReference>
<dbReference type="NCBIfam" id="TIGR00749">
    <property type="entry name" value="glk"/>
    <property type="match status" value="1"/>
</dbReference>
<dbReference type="InterPro" id="IPR050201">
    <property type="entry name" value="Bacterial_glucokinase"/>
</dbReference>
<evidence type="ECO:0000256" key="4">
    <source>
        <dbReference type="RuleBase" id="RU004046"/>
    </source>
</evidence>
<dbReference type="PANTHER" id="PTHR47690">
    <property type="entry name" value="GLUCOKINASE"/>
    <property type="match status" value="1"/>
</dbReference>
<dbReference type="InterPro" id="IPR003836">
    <property type="entry name" value="Glucokinase"/>
</dbReference>
<keyword evidence="2 3" id="KW-0418">Kinase</keyword>
<feature type="binding site" evidence="3">
    <location>
        <begin position="15"/>
        <end position="20"/>
    </location>
    <ligand>
        <name>ATP</name>
        <dbReference type="ChEBI" id="CHEBI:30616"/>
    </ligand>
</feature>
<dbReference type="CDD" id="cd24008">
    <property type="entry name" value="ASKHA_NBD_GLK"/>
    <property type="match status" value="1"/>
</dbReference>
<evidence type="ECO:0000313" key="6">
    <source>
        <dbReference type="Proteomes" id="UP001254608"/>
    </source>
</evidence>
<dbReference type="HAMAP" id="MF_00524">
    <property type="entry name" value="Glucokinase"/>
    <property type="match status" value="1"/>
</dbReference>
<organism evidence="5 6">
    <name type="scientific">Banduia mediterranea</name>
    <dbReference type="NCBI Taxonomy" id="3075609"/>
    <lineage>
        <taxon>Bacteria</taxon>
        <taxon>Pseudomonadati</taxon>
        <taxon>Pseudomonadota</taxon>
        <taxon>Gammaproteobacteria</taxon>
        <taxon>Nevskiales</taxon>
        <taxon>Algiphilaceae</taxon>
        <taxon>Banduia</taxon>
    </lineage>
</organism>
<evidence type="ECO:0000256" key="1">
    <source>
        <dbReference type="ARBA" id="ARBA00022679"/>
    </source>
</evidence>
<proteinExistence type="inferred from homology"/>
<dbReference type="SUPFAM" id="SSF53067">
    <property type="entry name" value="Actin-like ATPase domain"/>
    <property type="match status" value="1"/>
</dbReference>
<comment type="catalytic activity">
    <reaction evidence="3">
        <text>D-glucose + ATP = D-glucose 6-phosphate + ADP + H(+)</text>
        <dbReference type="Rhea" id="RHEA:17825"/>
        <dbReference type="ChEBI" id="CHEBI:4167"/>
        <dbReference type="ChEBI" id="CHEBI:15378"/>
        <dbReference type="ChEBI" id="CHEBI:30616"/>
        <dbReference type="ChEBI" id="CHEBI:61548"/>
        <dbReference type="ChEBI" id="CHEBI:456216"/>
        <dbReference type="EC" id="2.7.1.2"/>
    </reaction>
</comment>
<protein>
    <recommendedName>
        <fullName evidence="3">Glucokinase</fullName>
        <ecNumber evidence="3">2.7.1.2</ecNumber>
    </recommendedName>
    <alternativeName>
        <fullName evidence="3">Glucose kinase</fullName>
    </alternativeName>
</protein>
<evidence type="ECO:0000256" key="3">
    <source>
        <dbReference type="HAMAP-Rule" id="MF_00524"/>
    </source>
</evidence>